<dbReference type="PANTHER" id="PTHR43329">
    <property type="entry name" value="EPOXIDE HYDROLASE"/>
    <property type="match status" value="1"/>
</dbReference>
<dbReference type="PRINTS" id="PR00412">
    <property type="entry name" value="EPOXHYDRLASE"/>
</dbReference>
<dbReference type="PRINTS" id="PR00111">
    <property type="entry name" value="ABHYDROLASE"/>
</dbReference>
<dbReference type="SUPFAM" id="SSF53474">
    <property type="entry name" value="alpha/beta-Hydrolases"/>
    <property type="match status" value="1"/>
</dbReference>
<dbReference type="STRING" id="1448308.A0A2T2NNG0"/>
<dbReference type="Proteomes" id="UP000240883">
    <property type="component" value="Unassembled WGS sequence"/>
</dbReference>
<dbReference type="InterPro" id="IPR029058">
    <property type="entry name" value="AB_hydrolase_fold"/>
</dbReference>
<protein>
    <submittedName>
        <fullName evidence="4">Epoxide hydrolase 2</fullName>
    </submittedName>
</protein>
<dbReference type="AlphaFoldDB" id="A0A2T2NNG0"/>
<evidence type="ECO:0000259" key="3">
    <source>
        <dbReference type="Pfam" id="PF00561"/>
    </source>
</evidence>
<dbReference type="InterPro" id="IPR000073">
    <property type="entry name" value="AB_hydrolase_1"/>
</dbReference>
<evidence type="ECO:0000313" key="5">
    <source>
        <dbReference type="Proteomes" id="UP000240883"/>
    </source>
</evidence>
<evidence type="ECO:0000256" key="2">
    <source>
        <dbReference type="ARBA" id="ARBA00038334"/>
    </source>
</evidence>
<sequence length="340" mass="38194">MESLFANDITLSNGEKTRYYEGGSKDGVPLIFVHGFPDLAEIWKHQLLHFSTGSKFRVIALDMRGYGLSSAPSNRRSYSMEALSSELVDFAHQLNIKKAVWVGHDWGSGVVNALAAHYPELFIGLALVAIPYRTLELGLNHLATLSNRDLYPEDEVKWGLWEYMRFMELYPEKAVKELDDHGDVLLKLFHIKSDPSSWGQPSFLATVLKDGGWFGGHPENAPDLPLEATLLDESLLESLKKSHKAHGFFGAIAYYLNHDVNEEYAKKEKNGGVLDFPVLFIDAKYDPCSPSVMPKMGEAQKGFVKNLTLETVEAGHWAQLEKPKEVNEALEKWLDTLKLS</sequence>
<dbReference type="GO" id="GO:0016787">
    <property type="term" value="F:hydrolase activity"/>
    <property type="evidence" value="ECO:0007669"/>
    <property type="project" value="UniProtKB-KW"/>
</dbReference>
<proteinExistence type="inferred from homology"/>
<gene>
    <name evidence="4" type="ORF">BS50DRAFT_552795</name>
</gene>
<accession>A0A2T2NNG0</accession>
<dbReference type="InterPro" id="IPR000639">
    <property type="entry name" value="Epox_hydrolase-like"/>
</dbReference>
<name>A0A2T2NNG0_CORCC</name>
<organism evidence="4 5">
    <name type="scientific">Corynespora cassiicola Philippines</name>
    <dbReference type="NCBI Taxonomy" id="1448308"/>
    <lineage>
        <taxon>Eukaryota</taxon>
        <taxon>Fungi</taxon>
        <taxon>Dikarya</taxon>
        <taxon>Ascomycota</taxon>
        <taxon>Pezizomycotina</taxon>
        <taxon>Dothideomycetes</taxon>
        <taxon>Pleosporomycetidae</taxon>
        <taxon>Pleosporales</taxon>
        <taxon>Corynesporascaceae</taxon>
        <taxon>Corynespora</taxon>
    </lineage>
</organism>
<dbReference type="Pfam" id="PF00561">
    <property type="entry name" value="Abhydrolase_1"/>
    <property type="match status" value="1"/>
</dbReference>
<dbReference type="EMBL" id="KZ678135">
    <property type="protein sequence ID" value="PSN66972.1"/>
    <property type="molecule type" value="Genomic_DNA"/>
</dbReference>
<dbReference type="OrthoDB" id="408373at2759"/>
<comment type="similarity">
    <text evidence="2">Belongs to the AB hydrolase superfamily. Epoxide hydrolase family.</text>
</comment>
<reference evidence="4 5" key="1">
    <citation type="journal article" date="2018" name="Front. Microbiol.">
        <title>Genome-Wide Analysis of Corynespora cassiicola Leaf Fall Disease Putative Effectors.</title>
        <authorList>
            <person name="Lopez D."/>
            <person name="Ribeiro S."/>
            <person name="Label P."/>
            <person name="Fumanal B."/>
            <person name="Venisse J.S."/>
            <person name="Kohler A."/>
            <person name="de Oliveira R.R."/>
            <person name="Labutti K."/>
            <person name="Lipzen A."/>
            <person name="Lail K."/>
            <person name="Bauer D."/>
            <person name="Ohm R.A."/>
            <person name="Barry K.W."/>
            <person name="Spatafora J."/>
            <person name="Grigoriev I.V."/>
            <person name="Martin F.M."/>
            <person name="Pujade-Renaud V."/>
        </authorList>
    </citation>
    <scope>NUCLEOTIDE SEQUENCE [LARGE SCALE GENOMIC DNA]</scope>
    <source>
        <strain evidence="4 5">Philippines</strain>
    </source>
</reference>
<evidence type="ECO:0000313" key="4">
    <source>
        <dbReference type="EMBL" id="PSN66972.1"/>
    </source>
</evidence>
<evidence type="ECO:0000256" key="1">
    <source>
        <dbReference type="ARBA" id="ARBA00022801"/>
    </source>
</evidence>
<feature type="domain" description="AB hydrolase-1" evidence="3">
    <location>
        <begin position="29"/>
        <end position="323"/>
    </location>
</feature>
<keyword evidence="1 4" id="KW-0378">Hydrolase</keyword>
<keyword evidence="5" id="KW-1185">Reference proteome</keyword>
<dbReference type="Gene3D" id="3.40.50.1820">
    <property type="entry name" value="alpha/beta hydrolase"/>
    <property type="match status" value="1"/>
</dbReference>